<evidence type="ECO:0000256" key="4">
    <source>
        <dbReference type="ARBA" id="ARBA00022824"/>
    </source>
</evidence>
<dbReference type="PANTHER" id="PTHR20955">
    <property type="entry name" value="PROTEIN JAGUNAL HOMOLOG 1"/>
    <property type="match status" value="1"/>
</dbReference>
<evidence type="ECO:0000313" key="9">
    <source>
        <dbReference type="Proteomes" id="UP000554482"/>
    </source>
</evidence>
<comment type="subcellular location">
    <subcellularLocation>
        <location evidence="1">Endoplasmic reticulum membrane</location>
        <topology evidence="1">Multi-pass membrane protein</topology>
    </subcellularLocation>
</comment>
<dbReference type="AlphaFoldDB" id="A0A7J6XBG1"/>
<dbReference type="OrthoDB" id="1915239at2759"/>
<name>A0A7J6XBG1_THATH</name>
<evidence type="ECO:0000256" key="5">
    <source>
        <dbReference type="ARBA" id="ARBA00022989"/>
    </source>
</evidence>
<dbReference type="GO" id="GO:0016192">
    <property type="term" value="P:vesicle-mediated transport"/>
    <property type="evidence" value="ECO:0007669"/>
    <property type="project" value="TreeGrafter"/>
</dbReference>
<dbReference type="GO" id="GO:0005789">
    <property type="term" value="C:endoplasmic reticulum membrane"/>
    <property type="evidence" value="ECO:0007669"/>
    <property type="project" value="UniProtKB-SubCell"/>
</dbReference>
<feature type="transmembrane region" description="Helical" evidence="7">
    <location>
        <begin position="65"/>
        <end position="86"/>
    </location>
</feature>
<comment type="similarity">
    <text evidence="2">Belongs to the jagunal family.</text>
</comment>
<dbReference type="Pfam" id="PF07086">
    <property type="entry name" value="Jagunal"/>
    <property type="match status" value="1"/>
</dbReference>
<feature type="transmembrane region" description="Helical" evidence="7">
    <location>
        <begin position="139"/>
        <end position="160"/>
    </location>
</feature>
<keyword evidence="3 7" id="KW-0812">Transmembrane</keyword>
<dbReference type="Proteomes" id="UP000554482">
    <property type="component" value="Unassembled WGS sequence"/>
</dbReference>
<evidence type="ECO:0000313" key="8">
    <source>
        <dbReference type="EMBL" id="KAF5207136.1"/>
    </source>
</evidence>
<evidence type="ECO:0000256" key="3">
    <source>
        <dbReference type="ARBA" id="ARBA00022692"/>
    </source>
</evidence>
<reference evidence="8 9" key="1">
    <citation type="submission" date="2020-06" db="EMBL/GenBank/DDBJ databases">
        <title>Transcriptomic and genomic resources for Thalictrum thalictroides and T. hernandezii: Facilitating candidate gene discovery in an emerging model plant lineage.</title>
        <authorList>
            <person name="Arias T."/>
            <person name="Riano-Pachon D.M."/>
            <person name="Di Stilio V.S."/>
        </authorList>
    </citation>
    <scope>NUCLEOTIDE SEQUENCE [LARGE SCALE GENOMIC DNA]</scope>
    <source>
        <strain evidence="9">cv. WT478/WT964</strain>
        <tissue evidence="8">Leaves</tissue>
    </source>
</reference>
<evidence type="ECO:0000256" key="6">
    <source>
        <dbReference type="ARBA" id="ARBA00023136"/>
    </source>
</evidence>
<dbReference type="PANTHER" id="PTHR20955:SF1">
    <property type="entry name" value="PROTEIN JAGUNAL HOMOLOG 1"/>
    <property type="match status" value="1"/>
</dbReference>
<protein>
    <submittedName>
        <fullName evidence="8">Jagunal-like protein</fullName>
    </submittedName>
</protein>
<proteinExistence type="inferred from homology"/>
<keyword evidence="9" id="KW-1185">Reference proteome</keyword>
<gene>
    <name evidence="8" type="ORF">FRX31_003278</name>
</gene>
<sequence length="173" mass="19534">MQRRPAAGRPSGTDGSDFSYRMVVEPKYVKVGVGKARLKIIMLLQVLVQLIGVLFVFLYSPNEGVINPFTIFAVVYGAVVFALGELGRRRSHVDLLQVYNGLAAFSTMISVLDTGRVYKQWMLSKEPEYLFWNSTSADVYYYCHMLLGLLVSFTKAYIVFDLVTHMSPSKKNE</sequence>
<keyword evidence="4" id="KW-0256">Endoplasmic reticulum</keyword>
<evidence type="ECO:0000256" key="2">
    <source>
        <dbReference type="ARBA" id="ARBA00008462"/>
    </source>
</evidence>
<keyword evidence="6 7" id="KW-0472">Membrane</keyword>
<evidence type="ECO:0000256" key="1">
    <source>
        <dbReference type="ARBA" id="ARBA00004477"/>
    </source>
</evidence>
<dbReference type="GO" id="GO:0007029">
    <property type="term" value="P:endoplasmic reticulum organization"/>
    <property type="evidence" value="ECO:0007669"/>
    <property type="project" value="InterPro"/>
</dbReference>
<dbReference type="InterPro" id="IPR009787">
    <property type="entry name" value="Jagunal"/>
</dbReference>
<evidence type="ECO:0000256" key="7">
    <source>
        <dbReference type="SAM" id="Phobius"/>
    </source>
</evidence>
<organism evidence="8 9">
    <name type="scientific">Thalictrum thalictroides</name>
    <name type="common">Rue-anemone</name>
    <name type="synonym">Anemone thalictroides</name>
    <dbReference type="NCBI Taxonomy" id="46969"/>
    <lineage>
        <taxon>Eukaryota</taxon>
        <taxon>Viridiplantae</taxon>
        <taxon>Streptophyta</taxon>
        <taxon>Embryophyta</taxon>
        <taxon>Tracheophyta</taxon>
        <taxon>Spermatophyta</taxon>
        <taxon>Magnoliopsida</taxon>
        <taxon>Ranunculales</taxon>
        <taxon>Ranunculaceae</taxon>
        <taxon>Thalictroideae</taxon>
        <taxon>Thalictrum</taxon>
    </lineage>
</organism>
<accession>A0A7J6XBG1</accession>
<comment type="caution">
    <text evidence="8">The sequence shown here is derived from an EMBL/GenBank/DDBJ whole genome shotgun (WGS) entry which is preliminary data.</text>
</comment>
<dbReference type="EMBL" id="JABWDY010001787">
    <property type="protein sequence ID" value="KAF5207136.1"/>
    <property type="molecule type" value="Genomic_DNA"/>
</dbReference>
<feature type="transmembrane region" description="Helical" evidence="7">
    <location>
        <begin position="98"/>
        <end position="119"/>
    </location>
</feature>
<keyword evidence="5 7" id="KW-1133">Transmembrane helix</keyword>
<feature type="transmembrane region" description="Helical" evidence="7">
    <location>
        <begin position="40"/>
        <end position="59"/>
    </location>
</feature>